<evidence type="ECO:0000259" key="3">
    <source>
        <dbReference type="Pfam" id="PF03067"/>
    </source>
</evidence>
<feature type="signal peptide" evidence="2">
    <location>
        <begin position="1"/>
        <end position="21"/>
    </location>
</feature>
<dbReference type="InterPro" id="IPR004302">
    <property type="entry name" value="Cellulose/chitin-bd_N"/>
</dbReference>
<feature type="chain" id="PRO_5027613886" evidence="2">
    <location>
        <begin position="22"/>
        <end position="349"/>
    </location>
</feature>
<dbReference type="PANTHER" id="PTHR21113:SF4">
    <property type="entry name" value="CHITIN-BINDING TYPE-4 DOMAIN-CONTAINING PROTEIN"/>
    <property type="match status" value="1"/>
</dbReference>
<evidence type="ECO:0000256" key="2">
    <source>
        <dbReference type="SAM" id="SignalP"/>
    </source>
</evidence>
<feature type="region of interest" description="Disordered" evidence="1">
    <location>
        <begin position="316"/>
        <end position="349"/>
    </location>
</feature>
<evidence type="ECO:0000256" key="1">
    <source>
        <dbReference type="SAM" id="MobiDB-lite"/>
    </source>
</evidence>
<organism evidence="5">
    <name type="scientific">Thrips palmi</name>
    <name type="common">Melon thrips</name>
    <dbReference type="NCBI Taxonomy" id="161013"/>
    <lineage>
        <taxon>Eukaryota</taxon>
        <taxon>Metazoa</taxon>
        <taxon>Ecdysozoa</taxon>
        <taxon>Arthropoda</taxon>
        <taxon>Hexapoda</taxon>
        <taxon>Insecta</taxon>
        <taxon>Pterygota</taxon>
        <taxon>Neoptera</taxon>
        <taxon>Paraneoptera</taxon>
        <taxon>Thysanoptera</taxon>
        <taxon>Terebrantia</taxon>
        <taxon>Thripoidea</taxon>
        <taxon>Thripidae</taxon>
        <taxon>Thrips</taxon>
    </lineage>
</organism>
<gene>
    <name evidence="5" type="primary">LOC117649680</name>
</gene>
<accession>A0A6P8ZU92</accession>
<protein>
    <submittedName>
        <fullName evidence="5">Uncharacterized protein LOC117649680</fullName>
    </submittedName>
</protein>
<dbReference type="InParanoid" id="A0A6P8ZU92"/>
<evidence type="ECO:0000313" key="4">
    <source>
        <dbReference type="Proteomes" id="UP000515158"/>
    </source>
</evidence>
<feature type="compositionally biased region" description="Basic and acidic residues" evidence="1">
    <location>
        <begin position="325"/>
        <end position="337"/>
    </location>
</feature>
<dbReference type="Pfam" id="PF03067">
    <property type="entry name" value="LPMO_10"/>
    <property type="match status" value="1"/>
</dbReference>
<dbReference type="OrthoDB" id="64893at2759"/>
<dbReference type="AlphaFoldDB" id="A0A6P8ZU92"/>
<name>A0A6P8ZU92_THRPL</name>
<feature type="domain" description="Chitin-binding type-4" evidence="3">
    <location>
        <begin position="22"/>
        <end position="212"/>
    </location>
</feature>
<reference evidence="5" key="1">
    <citation type="submission" date="2025-08" db="UniProtKB">
        <authorList>
            <consortium name="RefSeq"/>
        </authorList>
    </citation>
    <scope>IDENTIFICATION</scope>
    <source>
        <tissue evidence="5">Total insect</tissue>
    </source>
</reference>
<proteinExistence type="predicted"/>
<dbReference type="KEGG" id="tpal:117649680"/>
<dbReference type="Proteomes" id="UP000515158">
    <property type="component" value="Unplaced"/>
</dbReference>
<sequence>MVPLLVLVLLALGSVVRPAAGHGRLIDPPSRASAWRFGFKSPPDYNDMQGWCGGRGHQWEVHKGKCGICGDPFEGPREHEFGGKFYTGKRVRRYLAGSEITIKVDLTAPHWGYFEFRVCPSNSRQEVTQQCLHRHVLQRADQGGLKAHPTRFYPSLEAKIFEMRYRLPAGLTCKHCVLQWRYRTGNNPGICKDGSTATGCGAQEEFRACADVAISKTLKKKYKTAVETEPGSAEGALALNATQSADSDTVLDAAIDHYIAEVLANQTSNHNAYRAAVEIDASQLNYFLNFSDPSEDVVLEEVAPVRRLLCGVGLRPELDSGNAGPEREGEMDGEGPRANRTRYRSPAWE</sequence>
<dbReference type="RefSeq" id="XP_034248531.1">
    <property type="nucleotide sequence ID" value="XM_034392640.1"/>
</dbReference>
<keyword evidence="2" id="KW-0732">Signal</keyword>
<dbReference type="GeneID" id="117649680"/>
<evidence type="ECO:0000313" key="5">
    <source>
        <dbReference type="RefSeq" id="XP_034248531.1"/>
    </source>
</evidence>
<dbReference type="PANTHER" id="PTHR21113">
    <property type="entry name" value="AGAP001705-PA"/>
    <property type="match status" value="1"/>
</dbReference>
<keyword evidence="4" id="KW-1185">Reference proteome</keyword>